<evidence type="ECO:0000256" key="11">
    <source>
        <dbReference type="SAM" id="Phobius"/>
    </source>
</evidence>
<dbReference type="InterPro" id="IPR000390">
    <property type="entry name" value="Small_drug/metabolite_transptr"/>
</dbReference>
<gene>
    <name evidence="13" type="ORF">ESB00_02425</name>
</gene>
<keyword evidence="8 11" id="KW-1133">Transmembrane helix</keyword>
<keyword evidence="2" id="KW-1003">Cell membrane</keyword>
<dbReference type="EMBL" id="SDHX01000001">
    <property type="protein sequence ID" value="RXK54773.1"/>
    <property type="molecule type" value="Genomic_DNA"/>
</dbReference>
<evidence type="ECO:0000313" key="14">
    <source>
        <dbReference type="Proteomes" id="UP000290218"/>
    </source>
</evidence>
<dbReference type="GO" id="GO:0009103">
    <property type="term" value="P:lipopolysaccharide biosynthetic process"/>
    <property type="evidence" value="ECO:0007669"/>
    <property type="project" value="UniProtKB-KW"/>
</dbReference>
<evidence type="ECO:0000256" key="2">
    <source>
        <dbReference type="ARBA" id="ARBA00022475"/>
    </source>
</evidence>
<evidence type="ECO:0000256" key="7">
    <source>
        <dbReference type="ARBA" id="ARBA00022985"/>
    </source>
</evidence>
<dbReference type="SUPFAM" id="SSF103481">
    <property type="entry name" value="Multidrug resistance efflux transporter EmrE"/>
    <property type="match status" value="2"/>
</dbReference>
<evidence type="ECO:0000256" key="6">
    <source>
        <dbReference type="ARBA" id="ARBA00022692"/>
    </source>
</evidence>
<comment type="caution">
    <text evidence="13">The sequence shown here is derived from an EMBL/GenBank/DDBJ whole genome shotgun (WGS) entry which is preliminary data.</text>
</comment>
<keyword evidence="4" id="KW-0997">Cell inner membrane</keyword>
<dbReference type="Pfam" id="PF00892">
    <property type="entry name" value="EamA"/>
    <property type="match status" value="2"/>
</dbReference>
<feature type="transmembrane region" description="Helical" evidence="11">
    <location>
        <begin position="181"/>
        <end position="199"/>
    </location>
</feature>
<accession>A0A4Q1C797</accession>
<dbReference type="GO" id="GO:0022857">
    <property type="term" value="F:transmembrane transporter activity"/>
    <property type="evidence" value="ECO:0007669"/>
    <property type="project" value="InterPro"/>
</dbReference>
<sequence length="288" mass="30940">MTLAALALVLVAAFIHATWNYAAKRSAGGLPFVWVSSVFALGLYAVGGLGYWLWQKPELPVRVWWVIAGSGALKTLYSLLLQRAYRSGDFSLVYPLTRGTAPLLATVGAILFFGERPTPLALAGGGIIIGCVFLLTGGPQLLKTDRAHLRQGIFYGLACATCVGLYTVWDQRAVAHLKLPPILYDGGTQLVLFLILTPFAWRRRDEVVAAWRDHRGKAAIVGLLSPVAYVLILYAMSFTPVSYIAPAREISIVIGAFFGAKLLNESDAPRRLLAAAGMAVGILALALG</sequence>
<comment type="subcellular location">
    <subcellularLocation>
        <location evidence="1">Cell membrane</location>
        <topology evidence="1">Multi-pass membrane protein</topology>
    </subcellularLocation>
</comment>
<feature type="domain" description="EamA" evidence="12">
    <location>
        <begin position="5"/>
        <end position="136"/>
    </location>
</feature>
<feature type="transmembrane region" description="Helical" evidence="11">
    <location>
        <begin position="153"/>
        <end position="169"/>
    </location>
</feature>
<evidence type="ECO:0000256" key="4">
    <source>
        <dbReference type="ARBA" id="ARBA00022519"/>
    </source>
</evidence>
<dbReference type="PANTHER" id="PTHR30561">
    <property type="entry name" value="SMR FAMILY PROTON-DEPENDENT DRUG EFFLUX TRANSPORTER SUGE"/>
    <property type="match status" value="1"/>
</dbReference>
<feature type="transmembrane region" description="Helical" evidence="11">
    <location>
        <begin position="32"/>
        <end position="54"/>
    </location>
</feature>
<evidence type="ECO:0000256" key="8">
    <source>
        <dbReference type="ARBA" id="ARBA00022989"/>
    </source>
</evidence>
<dbReference type="OrthoDB" id="157232at2"/>
<evidence type="ECO:0000256" key="9">
    <source>
        <dbReference type="ARBA" id="ARBA00023098"/>
    </source>
</evidence>
<evidence type="ECO:0000313" key="13">
    <source>
        <dbReference type="EMBL" id="RXK54773.1"/>
    </source>
</evidence>
<evidence type="ECO:0000259" key="12">
    <source>
        <dbReference type="Pfam" id="PF00892"/>
    </source>
</evidence>
<feature type="transmembrane region" description="Helical" evidence="11">
    <location>
        <begin position="120"/>
        <end position="141"/>
    </location>
</feature>
<evidence type="ECO:0000256" key="10">
    <source>
        <dbReference type="ARBA" id="ARBA00023136"/>
    </source>
</evidence>
<reference evidence="13 14" key="1">
    <citation type="submission" date="2019-01" db="EMBL/GenBank/DDBJ databases">
        <title>Lacunisphaera sp. strain TWA-58.</title>
        <authorList>
            <person name="Chen W.-M."/>
        </authorList>
    </citation>
    <scope>NUCLEOTIDE SEQUENCE [LARGE SCALE GENOMIC DNA]</scope>
    <source>
        <strain evidence="13 14">TWA-58</strain>
    </source>
</reference>
<dbReference type="GO" id="GO:0009245">
    <property type="term" value="P:lipid A biosynthetic process"/>
    <property type="evidence" value="ECO:0007669"/>
    <property type="project" value="UniProtKB-KW"/>
</dbReference>
<feature type="transmembrane region" description="Helical" evidence="11">
    <location>
        <begin position="92"/>
        <end position="114"/>
    </location>
</feature>
<keyword evidence="3" id="KW-0444">Lipid biosynthesis</keyword>
<evidence type="ECO:0000256" key="1">
    <source>
        <dbReference type="ARBA" id="ARBA00004651"/>
    </source>
</evidence>
<keyword evidence="14" id="KW-1185">Reference proteome</keyword>
<feature type="domain" description="EamA" evidence="12">
    <location>
        <begin position="152"/>
        <end position="285"/>
    </location>
</feature>
<organism evidence="13 14">
    <name type="scientific">Oleiharenicola lentus</name>
    <dbReference type="NCBI Taxonomy" id="2508720"/>
    <lineage>
        <taxon>Bacteria</taxon>
        <taxon>Pseudomonadati</taxon>
        <taxon>Verrucomicrobiota</taxon>
        <taxon>Opitutia</taxon>
        <taxon>Opitutales</taxon>
        <taxon>Opitutaceae</taxon>
        <taxon>Oleiharenicola</taxon>
    </lineage>
</organism>
<keyword evidence="9" id="KW-0443">Lipid metabolism</keyword>
<keyword evidence="10 11" id="KW-0472">Membrane</keyword>
<feature type="transmembrane region" description="Helical" evidence="11">
    <location>
        <begin position="272"/>
        <end position="287"/>
    </location>
</feature>
<evidence type="ECO:0000256" key="5">
    <source>
        <dbReference type="ARBA" id="ARBA00022556"/>
    </source>
</evidence>
<dbReference type="PANTHER" id="PTHR30561:SF9">
    <property type="entry name" value="4-AMINO-4-DEOXY-L-ARABINOSE-PHOSPHOUNDECAPRENOL FLIPPASE SUBUNIT ARNF-RELATED"/>
    <property type="match status" value="1"/>
</dbReference>
<dbReference type="InterPro" id="IPR037185">
    <property type="entry name" value="EmrE-like"/>
</dbReference>
<protein>
    <submittedName>
        <fullName evidence="13">EamA family transporter</fullName>
    </submittedName>
</protein>
<keyword evidence="7" id="KW-0448">Lipopolysaccharide biosynthesis</keyword>
<proteinExistence type="predicted"/>
<dbReference type="GO" id="GO:0005886">
    <property type="term" value="C:plasma membrane"/>
    <property type="evidence" value="ECO:0007669"/>
    <property type="project" value="UniProtKB-SubCell"/>
</dbReference>
<evidence type="ECO:0000256" key="3">
    <source>
        <dbReference type="ARBA" id="ARBA00022516"/>
    </source>
</evidence>
<dbReference type="Proteomes" id="UP000290218">
    <property type="component" value="Unassembled WGS sequence"/>
</dbReference>
<name>A0A4Q1C797_9BACT</name>
<dbReference type="AlphaFoldDB" id="A0A4Q1C797"/>
<dbReference type="RefSeq" id="WP_129046136.1">
    <property type="nucleotide sequence ID" value="NZ_SDHX01000001.1"/>
</dbReference>
<keyword evidence="5" id="KW-0441">Lipid A biosynthesis</keyword>
<feature type="transmembrane region" description="Helical" evidence="11">
    <location>
        <begin position="219"/>
        <end position="237"/>
    </location>
</feature>
<dbReference type="Gene3D" id="1.10.3730.20">
    <property type="match status" value="1"/>
</dbReference>
<dbReference type="InterPro" id="IPR000620">
    <property type="entry name" value="EamA_dom"/>
</dbReference>
<keyword evidence="6 11" id="KW-0812">Transmembrane</keyword>